<dbReference type="PANTHER" id="PTHR43284:SF1">
    <property type="entry name" value="ASPARAGINE SYNTHETASE"/>
    <property type="match status" value="1"/>
</dbReference>
<dbReference type="EMBL" id="CP043028">
    <property type="protein sequence ID" value="QFJ56048.1"/>
    <property type="molecule type" value="Genomic_DNA"/>
</dbReference>
<dbReference type="Gene3D" id="3.40.50.620">
    <property type="entry name" value="HUPs"/>
    <property type="match status" value="1"/>
</dbReference>
<evidence type="ECO:0000313" key="8">
    <source>
        <dbReference type="Proteomes" id="UP000327030"/>
    </source>
</evidence>
<name>A0A5P6VUX6_PSEXY</name>
<dbReference type="PANTHER" id="PTHR43284">
    <property type="entry name" value="ASPARAGINE SYNTHETASE (GLUTAMINE-HYDROLYZING)"/>
    <property type="match status" value="1"/>
</dbReference>
<comment type="catalytic activity">
    <reaction evidence="4">
        <text>L-aspartate + L-glutamine + ATP + H2O = L-asparagine + L-glutamate + AMP + diphosphate + H(+)</text>
        <dbReference type="Rhea" id="RHEA:12228"/>
        <dbReference type="ChEBI" id="CHEBI:15377"/>
        <dbReference type="ChEBI" id="CHEBI:15378"/>
        <dbReference type="ChEBI" id="CHEBI:29985"/>
        <dbReference type="ChEBI" id="CHEBI:29991"/>
        <dbReference type="ChEBI" id="CHEBI:30616"/>
        <dbReference type="ChEBI" id="CHEBI:33019"/>
        <dbReference type="ChEBI" id="CHEBI:58048"/>
        <dbReference type="ChEBI" id="CHEBI:58359"/>
        <dbReference type="ChEBI" id="CHEBI:456215"/>
        <dbReference type="EC" id="6.3.5.4"/>
    </reaction>
</comment>
<dbReference type="EC" id="6.3.5.4" evidence="2"/>
<evidence type="ECO:0000259" key="5">
    <source>
        <dbReference type="Pfam" id="PF00733"/>
    </source>
</evidence>
<comment type="pathway">
    <text evidence="1">Amino-acid biosynthesis; L-asparagine biosynthesis; L-asparagine from L-aspartate (L-Gln route): step 1/1.</text>
</comment>
<dbReference type="InterPro" id="IPR017932">
    <property type="entry name" value="GATase_2_dom"/>
</dbReference>
<evidence type="ECO:0000256" key="1">
    <source>
        <dbReference type="ARBA" id="ARBA00005187"/>
    </source>
</evidence>
<dbReference type="Gene3D" id="3.60.20.10">
    <property type="entry name" value="Glutamine Phosphoribosylpyrophosphate, subunit 1, domain 1"/>
    <property type="match status" value="1"/>
</dbReference>
<organism evidence="7 8">
    <name type="scientific">Pseudobutyrivibrio xylanivorans</name>
    <dbReference type="NCBI Taxonomy" id="185007"/>
    <lineage>
        <taxon>Bacteria</taxon>
        <taxon>Bacillati</taxon>
        <taxon>Bacillota</taxon>
        <taxon>Clostridia</taxon>
        <taxon>Lachnospirales</taxon>
        <taxon>Lachnospiraceae</taxon>
        <taxon>Pseudobutyrivibrio</taxon>
    </lineage>
</organism>
<dbReference type="Pfam" id="PF00733">
    <property type="entry name" value="Asn_synthase"/>
    <property type="match status" value="1"/>
</dbReference>
<dbReference type="GO" id="GO:0006529">
    <property type="term" value="P:asparagine biosynthetic process"/>
    <property type="evidence" value="ECO:0007669"/>
    <property type="project" value="UniProtKB-KW"/>
</dbReference>
<dbReference type="OrthoDB" id="9763290at2"/>
<dbReference type="Pfam" id="PF13537">
    <property type="entry name" value="GATase_7"/>
    <property type="match status" value="1"/>
</dbReference>
<dbReference type="SUPFAM" id="SSF52402">
    <property type="entry name" value="Adenine nucleotide alpha hydrolases-like"/>
    <property type="match status" value="1"/>
</dbReference>
<dbReference type="GO" id="GO:0004066">
    <property type="term" value="F:asparagine synthase (glutamine-hydrolyzing) activity"/>
    <property type="evidence" value="ECO:0007669"/>
    <property type="project" value="UniProtKB-EC"/>
</dbReference>
<dbReference type="InterPro" id="IPR014729">
    <property type="entry name" value="Rossmann-like_a/b/a_fold"/>
</dbReference>
<gene>
    <name evidence="7" type="ORF">FXF36_14735</name>
</gene>
<dbReference type="InterPro" id="IPR051786">
    <property type="entry name" value="ASN_synthetase/amidase"/>
</dbReference>
<dbReference type="Proteomes" id="UP000327030">
    <property type="component" value="Chromosome 1"/>
</dbReference>
<evidence type="ECO:0000256" key="2">
    <source>
        <dbReference type="ARBA" id="ARBA00012737"/>
    </source>
</evidence>
<reference evidence="8" key="1">
    <citation type="submission" date="2019-08" db="EMBL/GenBank/DDBJ databases">
        <title>Complete Genome Sequence of the Polysaccharide-Degrading Rumen Bacterium Pseudobutyrivibrio xylanivorans MA3014.</title>
        <authorList>
            <person name="Palevich N."/>
            <person name="Maclean P.H."/>
            <person name="Kelly W.J."/>
            <person name="Leahy S.C."/>
            <person name="Rakonjac J."/>
            <person name="Attwood G.T."/>
        </authorList>
    </citation>
    <scope>NUCLEOTIDE SEQUENCE [LARGE SCALE GENOMIC DNA]</scope>
    <source>
        <strain evidence="8">MA3014</strain>
    </source>
</reference>
<feature type="domain" description="Asparagine synthetase" evidence="5">
    <location>
        <begin position="249"/>
        <end position="616"/>
    </location>
</feature>
<accession>A0A5P6VUX6</accession>
<feature type="domain" description="Glutamine amidotransferase type-2" evidence="6">
    <location>
        <begin position="57"/>
        <end position="156"/>
    </location>
</feature>
<keyword evidence="3" id="KW-0061">Asparagine biosynthesis</keyword>
<dbReference type="KEGG" id="pxv:FXF36_14735"/>
<keyword evidence="3" id="KW-0028">Amino-acid biosynthesis</keyword>
<evidence type="ECO:0000259" key="6">
    <source>
        <dbReference type="Pfam" id="PF13537"/>
    </source>
</evidence>
<dbReference type="SUPFAM" id="SSF56235">
    <property type="entry name" value="N-terminal nucleophile aminohydrolases (Ntn hydrolases)"/>
    <property type="match status" value="1"/>
</dbReference>
<dbReference type="InterPro" id="IPR029055">
    <property type="entry name" value="Ntn_hydrolases_N"/>
</dbReference>
<evidence type="ECO:0000256" key="3">
    <source>
        <dbReference type="ARBA" id="ARBA00022888"/>
    </source>
</evidence>
<sequence>MSAIFGVIDLKKGEVNSKIGEKFAEKYRECAIDRLEYGIDNNVLMGCGIQYFNKEAEKEQLPYYDEKKDLFFTADCVIDNRFELIGQLGLPDDIPDGRIILEAYYKWGEACLEKLRGAFSFVIYSRKDNAVFMAVDQFAQRCLMYHVRDGVLYFSTLFFPMLDCTGLQFKENERWLVDTVSMRSPAMITEPRETAALDVFKVVSGTYVEFKLVASNCEIETRETRYFDPQNRIKTDWSITLEQSEEMARDTMTKSVSMILRDDIKISSQLSSGLDSSTVACIAAGKLAAKGEKLYTYTSIPLKEAGLPEKGYRVYNEQKGVEVICKAYPNIVPTFVDSKGRSYLTEVDDILDYWEMPCKSQQNAIWLDEIYKQASKNGVKIMLTGATGNTTISAGDFTNSAVFYAKKFRFLKALRMLDPLKNNNASRKKFIKGMFKSLVDYYKWYFDEDAKNVYRENVTRKDIGEKNNLTNRFRKKMMHYYPFTSMNKMREYMYMIDANSQIGEIDTKDSLKYGILLRDPIRNVEVVEMCLKLPMECFSSSDFDRRLVRVGMKGIVPKEIREDICHRGAQSGDNIYRANKVWPETKTIIKESIYTAHVLKYIDQSKVDTLIKSVDDGLDKGDGLLVSDIYSFSKYLKILEKKNVI</sequence>
<dbReference type="RefSeq" id="WP_151625391.1">
    <property type="nucleotide sequence ID" value="NZ_CP043028.1"/>
</dbReference>
<evidence type="ECO:0000313" key="7">
    <source>
        <dbReference type="EMBL" id="QFJ56048.1"/>
    </source>
</evidence>
<proteinExistence type="predicted"/>
<dbReference type="AlphaFoldDB" id="A0A5P6VUX6"/>
<evidence type="ECO:0000256" key="4">
    <source>
        <dbReference type="ARBA" id="ARBA00048741"/>
    </source>
</evidence>
<protein>
    <recommendedName>
        <fullName evidence="2">asparagine synthase (glutamine-hydrolyzing)</fullName>
        <ecNumber evidence="2">6.3.5.4</ecNumber>
    </recommendedName>
</protein>
<dbReference type="InterPro" id="IPR001962">
    <property type="entry name" value="Asn_synthase"/>
</dbReference>